<dbReference type="InterPro" id="IPR003540">
    <property type="entry name" value="ADP-ribosyltransferase"/>
</dbReference>
<keyword evidence="3" id="KW-1185">Reference proteome</keyword>
<gene>
    <name evidence="2" type="ORF">MmiHf6_12240</name>
</gene>
<dbReference type="RefSeq" id="WP_316557072.1">
    <property type="nucleotide sequence ID" value="NZ_CP131059.1"/>
</dbReference>
<dbReference type="SUPFAM" id="SSF56399">
    <property type="entry name" value="ADP-ribosylation"/>
    <property type="match status" value="1"/>
</dbReference>
<dbReference type="PROSITE" id="PS51996">
    <property type="entry name" value="TR_MART"/>
    <property type="match status" value="1"/>
</dbReference>
<protein>
    <recommendedName>
        <fullName evidence="1">ADP ribosyltransferase domain-containing protein</fullName>
    </recommendedName>
</protein>
<proteinExistence type="predicted"/>
<reference evidence="2 3" key="1">
    <citation type="submission" date="2023-07" db="EMBL/GenBank/DDBJ databases">
        <title>Closed genoem sequence of Methanomicrococcus sp. Hf6.</title>
        <authorList>
            <person name="Poehlein A."/>
            <person name="Protasov E."/>
            <person name="Platt K."/>
            <person name="Reeh H."/>
            <person name="Daniel R."/>
            <person name="Brune A."/>
        </authorList>
    </citation>
    <scope>NUCLEOTIDE SEQUENCE [LARGE SCALE GENOMIC DNA]</scope>
    <source>
        <strain evidence="2 3">Hf6</strain>
    </source>
</reference>
<feature type="domain" description="ADP ribosyltransferase" evidence="1">
    <location>
        <begin position="61"/>
        <end position="178"/>
    </location>
</feature>
<organism evidence="2 3">
    <name type="scientific">Methanimicrococcus hongohii</name>
    <dbReference type="NCBI Taxonomy" id="3028295"/>
    <lineage>
        <taxon>Archaea</taxon>
        <taxon>Methanobacteriati</taxon>
        <taxon>Methanobacteriota</taxon>
        <taxon>Stenosarchaea group</taxon>
        <taxon>Methanomicrobia</taxon>
        <taxon>Methanosarcinales</taxon>
        <taxon>Methanosarcinaceae</taxon>
        <taxon>Methanimicrococcus</taxon>
    </lineage>
</organism>
<evidence type="ECO:0000313" key="3">
    <source>
        <dbReference type="Proteomes" id="UP001302978"/>
    </source>
</evidence>
<dbReference type="GeneID" id="85195805"/>
<name>A0AA96ZU47_9EURY</name>
<dbReference type="Pfam" id="PF03496">
    <property type="entry name" value="ADPrib_exo_Tox"/>
    <property type="match status" value="1"/>
</dbReference>
<evidence type="ECO:0000259" key="1">
    <source>
        <dbReference type="Pfam" id="PF03496"/>
    </source>
</evidence>
<accession>A0AA96ZU47</accession>
<dbReference type="Gene3D" id="3.90.176.10">
    <property type="entry name" value="Toxin ADP-ribosyltransferase, Chain A, domain 1"/>
    <property type="match status" value="1"/>
</dbReference>
<dbReference type="AlphaFoldDB" id="A0AA96ZU47"/>
<sequence>MLPVEKYFIGCYQDVHFWNDQKYDWNFGIPEDWKDKPWCYVINSKCRFPEFYLKLMSDEKELIDTAILHLDNAISRSRVKGNPFIFRGVFNLDWLENSNVGGIFEEKGFGSFSLDISRSYQYTDSENPIIFQLELDDEMEALYIDGSEREVLRPRNVTYEIVDVVLEKIYFSKSISRMTIVYKIKEIKGHDKNRGLFLTIFKIF</sequence>
<dbReference type="Proteomes" id="UP001302978">
    <property type="component" value="Chromosome"/>
</dbReference>
<dbReference type="KEGG" id="mehf:MmiHf6_12240"/>
<evidence type="ECO:0000313" key="2">
    <source>
        <dbReference type="EMBL" id="WNY23901.1"/>
    </source>
</evidence>
<dbReference type="GO" id="GO:0005576">
    <property type="term" value="C:extracellular region"/>
    <property type="evidence" value="ECO:0007669"/>
    <property type="project" value="InterPro"/>
</dbReference>
<dbReference type="EMBL" id="CP131059">
    <property type="protein sequence ID" value="WNY23901.1"/>
    <property type="molecule type" value="Genomic_DNA"/>
</dbReference>